<accession>A0ABS5R3N5</accession>
<gene>
    <name evidence="2" type="ORF">KIP89_04005</name>
</gene>
<evidence type="ECO:0000313" key="3">
    <source>
        <dbReference type="Proteomes" id="UP001166585"/>
    </source>
</evidence>
<protein>
    <submittedName>
        <fullName evidence="2">Uncharacterized protein</fullName>
    </submittedName>
</protein>
<evidence type="ECO:0000256" key="1">
    <source>
        <dbReference type="SAM" id="MobiDB-lite"/>
    </source>
</evidence>
<evidence type="ECO:0000313" key="2">
    <source>
        <dbReference type="EMBL" id="MBS9476265.1"/>
    </source>
</evidence>
<sequence>MIIADQHKPHPAKPGDTRETKADTEKAAAGKVSNDKARSAMPHAGETIGEESNPPADKHDK</sequence>
<dbReference type="EMBL" id="JAHCQH010000014">
    <property type="protein sequence ID" value="MBS9476265.1"/>
    <property type="molecule type" value="Genomic_DNA"/>
</dbReference>
<feature type="compositionally biased region" description="Basic and acidic residues" evidence="1">
    <location>
        <begin position="1"/>
        <end position="38"/>
    </location>
</feature>
<reference evidence="2" key="1">
    <citation type="submission" date="2021-05" db="EMBL/GenBank/DDBJ databases">
        <authorList>
            <person name="Sun Q."/>
            <person name="Inoue M."/>
        </authorList>
    </citation>
    <scope>NUCLEOTIDE SEQUENCE</scope>
    <source>
        <strain evidence="2">VKM B-3255</strain>
    </source>
</reference>
<dbReference type="Proteomes" id="UP001166585">
    <property type="component" value="Unassembled WGS sequence"/>
</dbReference>
<dbReference type="RefSeq" id="WP_213754122.1">
    <property type="nucleotide sequence ID" value="NZ_JAHCQH010000014.1"/>
</dbReference>
<name>A0ABS5R3N5_9HYPH</name>
<organism evidence="2 3">
    <name type="scientific">Ancylobacter radicis</name>
    <dbReference type="NCBI Taxonomy" id="2836179"/>
    <lineage>
        <taxon>Bacteria</taxon>
        <taxon>Pseudomonadati</taxon>
        <taxon>Pseudomonadota</taxon>
        <taxon>Alphaproteobacteria</taxon>
        <taxon>Hyphomicrobiales</taxon>
        <taxon>Xanthobacteraceae</taxon>
        <taxon>Ancylobacter</taxon>
    </lineage>
</organism>
<keyword evidence="3" id="KW-1185">Reference proteome</keyword>
<comment type="caution">
    <text evidence="2">The sequence shown here is derived from an EMBL/GenBank/DDBJ whole genome shotgun (WGS) entry which is preliminary data.</text>
</comment>
<feature type="region of interest" description="Disordered" evidence="1">
    <location>
        <begin position="1"/>
        <end position="61"/>
    </location>
</feature>
<proteinExistence type="predicted"/>